<name>A0A9P5NVN0_GYMJU</name>
<evidence type="ECO:0000313" key="2">
    <source>
        <dbReference type="EMBL" id="KAF8907915.1"/>
    </source>
</evidence>
<keyword evidence="3" id="KW-1185">Reference proteome</keyword>
<dbReference type="EMBL" id="JADNYJ010000013">
    <property type="protein sequence ID" value="KAF8907915.1"/>
    <property type="molecule type" value="Genomic_DNA"/>
</dbReference>
<gene>
    <name evidence="2" type="ORF">CPB84DRAFT_1744470</name>
</gene>
<feature type="region of interest" description="Disordered" evidence="1">
    <location>
        <begin position="22"/>
        <end position="88"/>
    </location>
</feature>
<reference evidence="2" key="1">
    <citation type="submission" date="2020-11" db="EMBL/GenBank/DDBJ databases">
        <authorList>
            <consortium name="DOE Joint Genome Institute"/>
            <person name="Ahrendt S."/>
            <person name="Riley R."/>
            <person name="Andreopoulos W."/>
            <person name="LaButti K."/>
            <person name="Pangilinan J."/>
            <person name="Ruiz-duenas F.J."/>
            <person name="Barrasa J.M."/>
            <person name="Sanchez-Garcia M."/>
            <person name="Camarero S."/>
            <person name="Miyauchi S."/>
            <person name="Serrano A."/>
            <person name="Linde D."/>
            <person name="Babiker R."/>
            <person name="Drula E."/>
            <person name="Ayuso-Fernandez I."/>
            <person name="Pacheco R."/>
            <person name="Padilla G."/>
            <person name="Ferreira P."/>
            <person name="Barriuso J."/>
            <person name="Kellner H."/>
            <person name="Castanera R."/>
            <person name="Alfaro M."/>
            <person name="Ramirez L."/>
            <person name="Pisabarro A.G."/>
            <person name="Kuo A."/>
            <person name="Tritt A."/>
            <person name="Lipzen A."/>
            <person name="He G."/>
            <person name="Yan M."/>
            <person name="Ng V."/>
            <person name="Cullen D."/>
            <person name="Martin F."/>
            <person name="Rosso M.-N."/>
            <person name="Henrissat B."/>
            <person name="Hibbett D."/>
            <person name="Martinez A.T."/>
            <person name="Grigoriev I.V."/>
        </authorList>
    </citation>
    <scope>NUCLEOTIDE SEQUENCE</scope>
    <source>
        <strain evidence="2">AH 44721</strain>
    </source>
</reference>
<feature type="compositionally biased region" description="Polar residues" evidence="1">
    <location>
        <begin position="28"/>
        <end position="39"/>
    </location>
</feature>
<organism evidence="2 3">
    <name type="scientific">Gymnopilus junonius</name>
    <name type="common">Spectacular rustgill mushroom</name>
    <name type="synonym">Gymnopilus spectabilis subsp. junonius</name>
    <dbReference type="NCBI Taxonomy" id="109634"/>
    <lineage>
        <taxon>Eukaryota</taxon>
        <taxon>Fungi</taxon>
        <taxon>Dikarya</taxon>
        <taxon>Basidiomycota</taxon>
        <taxon>Agaricomycotina</taxon>
        <taxon>Agaricomycetes</taxon>
        <taxon>Agaricomycetidae</taxon>
        <taxon>Agaricales</taxon>
        <taxon>Agaricineae</taxon>
        <taxon>Hymenogastraceae</taxon>
        <taxon>Gymnopilus</taxon>
    </lineage>
</organism>
<accession>A0A9P5NVN0</accession>
<dbReference type="AlphaFoldDB" id="A0A9P5NVN0"/>
<sequence length="131" mass="15192">MDAYNQKLTTGLQKASEAGFWTPAQPHQDVNSATGNFSPKSYHHQMKDDFTESSYSVSHSQPRRHPNLNDTPNEDAFQQDRHQLLPYPQVRQRQCKETFKRRRKEGRKEAVYIDEGLRGEFQNAAGSKVRK</sequence>
<dbReference type="Proteomes" id="UP000724874">
    <property type="component" value="Unassembled WGS sequence"/>
</dbReference>
<comment type="caution">
    <text evidence="2">The sequence shown here is derived from an EMBL/GenBank/DDBJ whole genome shotgun (WGS) entry which is preliminary data.</text>
</comment>
<protein>
    <submittedName>
        <fullName evidence="2">Uncharacterized protein</fullName>
    </submittedName>
</protein>
<evidence type="ECO:0000256" key="1">
    <source>
        <dbReference type="SAM" id="MobiDB-lite"/>
    </source>
</evidence>
<evidence type="ECO:0000313" key="3">
    <source>
        <dbReference type="Proteomes" id="UP000724874"/>
    </source>
</evidence>
<proteinExistence type="predicted"/>